<sequence>MPRAPHYRHVWYVYFLELNNKDIYVGSTSDLRRRIASHAEGKVPSTRPHQPSQLRSYVAVETEAVARSLELYFKSGSGKAVALKRFFP</sequence>
<proteinExistence type="inferred from homology"/>
<accession>A0A8S8XF35</accession>
<evidence type="ECO:0000256" key="1">
    <source>
        <dbReference type="ARBA" id="ARBA00007435"/>
    </source>
</evidence>
<dbReference type="PANTHER" id="PTHR34477:SF1">
    <property type="entry name" value="UPF0213 PROTEIN YHBQ"/>
    <property type="match status" value="1"/>
</dbReference>
<dbReference type="PROSITE" id="PS50164">
    <property type="entry name" value="GIY_YIG"/>
    <property type="match status" value="1"/>
</dbReference>
<keyword evidence="4" id="KW-1185">Reference proteome</keyword>
<dbReference type="AlphaFoldDB" id="A0A8S8XF35"/>
<comment type="caution">
    <text evidence="3">The sequence shown here is derived from an EMBL/GenBank/DDBJ whole genome shotgun (WGS) entry which is preliminary data.</text>
</comment>
<dbReference type="InterPro" id="IPR000305">
    <property type="entry name" value="GIY-YIG_endonuc"/>
</dbReference>
<dbReference type="InterPro" id="IPR035901">
    <property type="entry name" value="GIY-YIG_endonuc_sf"/>
</dbReference>
<organism evidence="3 4">
    <name type="scientific">Roseiterribacter gracilis</name>
    <dbReference type="NCBI Taxonomy" id="2812848"/>
    <lineage>
        <taxon>Bacteria</taxon>
        <taxon>Pseudomonadati</taxon>
        <taxon>Pseudomonadota</taxon>
        <taxon>Alphaproteobacteria</taxon>
        <taxon>Rhodospirillales</taxon>
        <taxon>Roseiterribacteraceae</taxon>
        <taxon>Roseiterribacter</taxon>
    </lineage>
</organism>
<dbReference type="Pfam" id="PF01541">
    <property type="entry name" value="GIY-YIG"/>
    <property type="match status" value="1"/>
</dbReference>
<comment type="similarity">
    <text evidence="1">Belongs to the UPF0213 family.</text>
</comment>
<dbReference type="RefSeq" id="WP_420242966.1">
    <property type="nucleotide sequence ID" value="NZ_BOPV01000001.1"/>
</dbReference>
<name>A0A8S8XF35_9PROT</name>
<dbReference type="SUPFAM" id="SSF82771">
    <property type="entry name" value="GIY-YIG endonuclease"/>
    <property type="match status" value="1"/>
</dbReference>
<evidence type="ECO:0000313" key="3">
    <source>
        <dbReference type="EMBL" id="GIL39846.1"/>
    </source>
</evidence>
<gene>
    <name evidence="3" type="ORF">TMPK1_20830</name>
</gene>
<dbReference type="EMBL" id="BOPV01000001">
    <property type="protein sequence ID" value="GIL39846.1"/>
    <property type="molecule type" value="Genomic_DNA"/>
</dbReference>
<dbReference type="InterPro" id="IPR050190">
    <property type="entry name" value="UPF0213_domain"/>
</dbReference>
<protein>
    <submittedName>
        <fullName evidence="3">Excinuclease ABC subunit C</fullName>
    </submittedName>
</protein>
<dbReference type="Proteomes" id="UP000681075">
    <property type="component" value="Unassembled WGS sequence"/>
</dbReference>
<dbReference type="PANTHER" id="PTHR34477">
    <property type="entry name" value="UPF0213 PROTEIN YHBQ"/>
    <property type="match status" value="1"/>
</dbReference>
<reference evidence="3" key="1">
    <citation type="submission" date="2021-02" db="EMBL/GenBank/DDBJ databases">
        <title>Genome sequence of Rhodospirillales sp. strain TMPK1 isolated from soil.</title>
        <authorList>
            <person name="Nakai R."/>
            <person name="Kusada H."/>
            <person name="Tamaki H."/>
        </authorList>
    </citation>
    <scope>NUCLEOTIDE SEQUENCE</scope>
    <source>
        <strain evidence="3">TMPK1</strain>
    </source>
</reference>
<evidence type="ECO:0000259" key="2">
    <source>
        <dbReference type="PROSITE" id="PS50164"/>
    </source>
</evidence>
<dbReference type="Gene3D" id="3.40.1440.10">
    <property type="entry name" value="GIY-YIG endonuclease"/>
    <property type="match status" value="1"/>
</dbReference>
<evidence type="ECO:0000313" key="4">
    <source>
        <dbReference type="Proteomes" id="UP000681075"/>
    </source>
</evidence>
<feature type="domain" description="GIY-YIG" evidence="2">
    <location>
        <begin position="9"/>
        <end position="88"/>
    </location>
</feature>